<evidence type="ECO:0000256" key="3">
    <source>
        <dbReference type="RuleBase" id="RU000454"/>
    </source>
</evidence>
<dbReference type="Pfam" id="PF00026">
    <property type="entry name" value="Asp"/>
    <property type="match status" value="1"/>
</dbReference>
<evidence type="ECO:0000313" key="8">
    <source>
        <dbReference type="EMBL" id="KAL0067811.1"/>
    </source>
</evidence>
<proteinExistence type="inferred from homology"/>
<protein>
    <recommendedName>
        <fullName evidence="6">Peptidase A1 domain-containing protein</fullName>
    </recommendedName>
</protein>
<dbReference type="PROSITE" id="PS00141">
    <property type="entry name" value="ASP_PROTEASE"/>
    <property type="match status" value="2"/>
</dbReference>
<evidence type="ECO:0000256" key="4">
    <source>
        <dbReference type="SAM" id="MobiDB-lite"/>
    </source>
</evidence>
<gene>
    <name evidence="8" type="ORF">AAF712_004979</name>
    <name evidence="7" type="ORF">AAF712_012359</name>
</gene>
<keyword evidence="9" id="KW-1185">Reference proteome</keyword>
<dbReference type="InterPro" id="IPR021109">
    <property type="entry name" value="Peptidase_aspartic_dom_sf"/>
</dbReference>
<dbReference type="InterPro" id="IPR033121">
    <property type="entry name" value="PEPTIDASE_A1"/>
</dbReference>
<dbReference type="PANTHER" id="PTHR47966">
    <property type="entry name" value="BETA-SITE APP-CLEAVING ENZYME, ISOFORM A-RELATED"/>
    <property type="match status" value="1"/>
</dbReference>
<keyword evidence="2 3" id="KW-0064">Aspartyl protease</keyword>
<dbReference type="SUPFAM" id="SSF50630">
    <property type="entry name" value="Acid proteases"/>
    <property type="match status" value="1"/>
</dbReference>
<reference evidence="8 9" key="1">
    <citation type="submission" date="2024-05" db="EMBL/GenBank/DDBJ databases">
        <title>A draft genome resource for the thread blight pathogen Marasmius tenuissimus strain MS-2.</title>
        <authorList>
            <person name="Yulfo-Soto G.E."/>
            <person name="Baruah I.K."/>
            <person name="Amoako-Attah I."/>
            <person name="Bukari Y."/>
            <person name="Meinhardt L.W."/>
            <person name="Bailey B.A."/>
            <person name="Cohen S.P."/>
        </authorList>
    </citation>
    <scope>NUCLEOTIDE SEQUENCE [LARGE SCALE GENOMIC DNA]</scope>
    <source>
        <strain evidence="8 9">MS-2</strain>
    </source>
</reference>
<name>A0ABR3A1R7_9AGAR</name>
<accession>A0ABR3A1R7</accession>
<evidence type="ECO:0000256" key="2">
    <source>
        <dbReference type="ARBA" id="ARBA00022750"/>
    </source>
</evidence>
<dbReference type="PRINTS" id="PR00792">
    <property type="entry name" value="PEPSIN"/>
</dbReference>
<dbReference type="EMBL" id="JBBXMP010000159">
    <property type="protein sequence ID" value="KAL0060820.1"/>
    <property type="molecule type" value="Genomic_DNA"/>
</dbReference>
<comment type="similarity">
    <text evidence="1 3">Belongs to the peptidase A1 family.</text>
</comment>
<evidence type="ECO:0000256" key="1">
    <source>
        <dbReference type="ARBA" id="ARBA00007447"/>
    </source>
</evidence>
<feature type="domain" description="Peptidase A1" evidence="6">
    <location>
        <begin position="166"/>
        <end position="492"/>
    </location>
</feature>
<evidence type="ECO:0000313" key="7">
    <source>
        <dbReference type="EMBL" id="KAL0060820.1"/>
    </source>
</evidence>
<sequence>MRLELHFSLFLTYTLFLSNGLASAAPNSLPLAHSKKGLVHTTALKALKSRTGFGFERRRVVSASAVYKQHIDKAAGRLGRALEERVVDSGAYAYRQYDKRLNRSGIPLGLVKTASGTTKDSPSKDREAGHSGLGDLIAAVDPPCSDPVECGVHSAELENELTDIGYFCEAFFGTPPRRFKLLVDTGSADLWVPGENCHGDDQSAPGCGPHASIGHNSSSSFRDTRDGFFIVYGSGYVLGLMATDHLSIADLTVENVRFGATEKESRSVISANIPWDGILGLAQPDLARQPNGTQFIDALMNTSQINEPVTSFKIPRHLDAEKEGSEGEMTIGGTNPEKYHEDTVVTMKNVNNNKGFWEAPIDGLSVNGVAVEWFTNNRSGVLDTGTSLLVVPPSDARVIHSLIPGAQYDGKFKHWTVPCTANTSMSIGFGGASFRIDPRDLVFDVPINKTTCYSGIAEGDLDIGKTVWLVGDTILKNVYLSLNRLKDEISMAKLKE</sequence>
<comment type="caution">
    <text evidence="8">The sequence shown here is derived from an EMBL/GenBank/DDBJ whole genome shotgun (WGS) entry which is preliminary data.</text>
</comment>
<dbReference type="EMBL" id="JBBXMP010000022">
    <property type="protein sequence ID" value="KAL0067811.1"/>
    <property type="molecule type" value="Genomic_DNA"/>
</dbReference>
<organism evidence="8 9">
    <name type="scientific">Marasmius tenuissimus</name>
    <dbReference type="NCBI Taxonomy" id="585030"/>
    <lineage>
        <taxon>Eukaryota</taxon>
        <taxon>Fungi</taxon>
        <taxon>Dikarya</taxon>
        <taxon>Basidiomycota</taxon>
        <taxon>Agaricomycotina</taxon>
        <taxon>Agaricomycetes</taxon>
        <taxon>Agaricomycetidae</taxon>
        <taxon>Agaricales</taxon>
        <taxon>Marasmiineae</taxon>
        <taxon>Marasmiaceae</taxon>
        <taxon>Marasmius</taxon>
    </lineage>
</organism>
<evidence type="ECO:0000259" key="6">
    <source>
        <dbReference type="PROSITE" id="PS51767"/>
    </source>
</evidence>
<dbReference type="Gene3D" id="2.40.70.10">
    <property type="entry name" value="Acid Proteases"/>
    <property type="match status" value="2"/>
</dbReference>
<keyword evidence="3" id="KW-0645">Protease</keyword>
<dbReference type="Proteomes" id="UP001437256">
    <property type="component" value="Unassembled WGS sequence"/>
</dbReference>
<dbReference type="CDD" id="cd05471">
    <property type="entry name" value="pepsin_like"/>
    <property type="match status" value="1"/>
</dbReference>
<feature type="region of interest" description="Disordered" evidence="4">
    <location>
        <begin position="112"/>
        <end position="131"/>
    </location>
</feature>
<feature type="chain" id="PRO_5045031700" description="Peptidase A1 domain-containing protein" evidence="5">
    <location>
        <begin position="25"/>
        <end position="496"/>
    </location>
</feature>
<dbReference type="InterPro" id="IPR034164">
    <property type="entry name" value="Pepsin-like_dom"/>
</dbReference>
<dbReference type="PROSITE" id="PS51767">
    <property type="entry name" value="PEPTIDASE_A1"/>
    <property type="match status" value="1"/>
</dbReference>
<evidence type="ECO:0000256" key="5">
    <source>
        <dbReference type="SAM" id="SignalP"/>
    </source>
</evidence>
<dbReference type="PANTHER" id="PTHR47966:SF75">
    <property type="entry name" value="ENDOPEPTIDASE (CTSD), PUTATIVE (AFU_ORTHOLOGUE AFUA_4G07040)-RELATED"/>
    <property type="match status" value="1"/>
</dbReference>
<dbReference type="InterPro" id="IPR001969">
    <property type="entry name" value="Aspartic_peptidase_AS"/>
</dbReference>
<evidence type="ECO:0000313" key="9">
    <source>
        <dbReference type="Proteomes" id="UP001437256"/>
    </source>
</evidence>
<feature type="signal peptide" evidence="5">
    <location>
        <begin position="1"/>
        <end position="24"/>
    </location>
</feature>
<keyword evidence="5" id="KW-0732">Signal</keyword>
<dbReference type="InterPro" id="IPR001461">
    <property type="entry name" value="Aspartic_peptidase_A1"/>
</dbReference>
<keyword evidence="3" id="KW-0378">Hydrolase</keyword>